<dbReference type="Proteomes" id="UP001163726">
    <property type="component" value="Chromosome"/>
</dbReference>
<name>A0ABY7AN80_9ALTE</name>
<proteinExistence type="predicted"/>
<dbReference type="Gene3D" id="3.40.50.10490">
    <property type="entry name" value="Glucose-6-phosphate isomerase like protein, domain 1"/>
    <property type="match status" value="1"/>
</dbReference>
<evidence type="ECO:0000313" key="2">
    <source>
        <dbReference type="EMBL" id="WAJ70096.1"/>
    </source>
</evidence>
<dbReference type="PANTHER" id="PTHR30390:SF6">
    <property type="entry name" value="DNAA INITIATOR-ASSOCIATING PROTEIN DIAA"/>
    <property type="match status" value="1"/>
</dbReference>
<organism evidence="2 3">
    <name type="scientific">Catenovulum adriaticum</name>
    <dbReference type="NCBI Taxonomy" id="2984846"/>
    <lineage>
        <taxon>Bacteria</taxon>
        <taxon>Pseudomonadati</taxon>
        <taxon>Pseudomonadota</taxon>
        <taxon>Gammaproteobacteria</taxon>
        <taxon>Alteromonadales</taxon>
        <taxon>Alteromonadaceae</taxon>
        <taxon>Catenovulum</taxon>
    </lineage>
</organism>
<gene>
    <name evidence="2" type="ORF">OLW01_13275</name>
</gene>
<dbReference type="SUPFAM" id="SSF53697">
    <property type="entry name" value="SIS domain"/>
    <property type="match status" value="1"/>
</dbReference>
<dbReference type="PANTHER" id="PTHR30390">
    <property type="entry name" value="SEDOHEPTULOSE 7-PHOSPHATE ISOMERASE / DNAA INITIATOR-ASSOCIATING FACTOR FOR REPLICATION INITIATION"/>
    <property type="match status" value="1"/>
</dbReference>
<accession>A0ABY7AN80</accession>
<protein>
    <submittedName>
        <fullName evidence="2">SIS domain-containing protein</fullName>
    </submittedName>
</protein>
<dbReference type="InterPro" id="IPR046348">
    <property type="entry name" value="SIS_dom_sf"/>
</dbReference>
<dbReference type="CDD" id="cd05006">
    <property type="entry name" value="SIS_GmhA"/>
    <property type="match status" value="1"/>
</dbReference>
<evidence type="ECO:0000259" key="1">
    <source>
        <dbReference type="PROSITE" id="PS51464"/>
    </source>
</evidence>
<dbReference type="EMBL" id="CP109965">
    <property type="protein sequence ID" value="WAJ70096.1"/>
    <property type="molecule type" value="Genomic_DNA"/>
</dbReference>
<dbReference type="RefSeq" id="WP_268074396.1">
    <property type="nucleotide sequence ID" value="NZ_CP109965.1"/>
</dbReference>
<sequence length="194" mass="20820">MQELIKQSFTESIHTKIAALDVLAPIIENAAQIMLNALLAEKKILCCGDRFSHSVASTLANALNYRLEHERPSLPAMALSADPVLMSMLSDEDKATQQFSTQLRAIAQAGDVLVIASAYPNSPTSLRTIEAALSKDMLVVALTGSDGGEISGLLGPNDVEIRIPSDKAIRINEVHQLVAHSICDAIEQTLFPGM</sequence>
<reference evidence="2" key="1">
    <citation type="submission" date="2022-10" db="EMBL/GenBank/DDBJ databases">
        <title>Catenovulum adriacola sp. nov. isolated in the Harbour of Susak.</title>
        <authorList>
            <person name="Schoch T."/>
            <person name="Reich S.J."/>
            <person name="Stoeferle S."/>
            <person name="Flaiz M."/>
            <person name="Kazda M."/>
            <person name="Riedel C.U."/>
            <person name="Duerre P."/>
        </authorList>
    </citation>
    <scope>NUCLEOTIDE SEQUENCE</scope>
    <source>
        <strain evidence="2">TS8</strain>
    </source>
</reference>
<dbReference type="Pfam" id="PF13580">
    <property type="entry name" value="SIS_2"/>
    <property type="match status" value="1"/>
</dbReference>
<dbReference type="PROSITE" id="PS51464">
    <property type="entry name" value="SIS"/>
    <property type="match status" value="1"/>
</dbReference>
<dbReference type="InterPro" id="IPR001347">
    <property type="entry name" value="SIS_dom"/>
</dbReference>
<keyword evidence="3" id="KW-1185">Reference proteome</keyword>
<dbReference type="InterPro" id="IPR050099">
    <property type="entry name" value="SIS_GmhA/DiaA_subfam"/>
</dbReference>
<evidence type="ECO:0000313" key="3">
    <source>
        <dbReference type="Proteomes" id="UP001163726"/>
    </source>
</evidence>
<dbReference type="InterPro" id="IPR035461">
    <property type="entry name" value="GmhA/DiaA"/>
</dbReference>
<feature type="domain" description="SIS" evidence="1">
    <location>
        <begin position="34"/>
        <end position="194"/>
    </location>
</feature>